<gene>
    <name evidence="2" type="ORF">ACFSM5_09630</name>
</gene>
<comment type="caution">
    <text evidence="2">The sequence shown here is derived from an EMBL/GenBank/DDBJ whole genome shotgun (WGS) entry which is preliminary data.</text>
</comment>
<organism evidence="2 3">
    <name type="scientific">Lacibacterium aquatile</name>
    <dbReference type="NCBI Taxonomy" id="1168082"/>
    <lineage>
        <taxon>Bacteria</taxon>
        <taxon>Pseudomonadati</taxon>
        <taxon>Pseudomonadota</taxon>
        <taxon>Alphaproteobacteria</taxon>
        <taxon>Rhodospirillales</taxon>
        <taxon>Rhodospirillaceae</taxon>
    </lineage>
</organism>
<evidence type="ECO:0000313" key="3">
    <source>
        <dbReference type="Proteomes" id="UP001597295"/>
    </source>
</evidence>
<dbReference type="Gene3D" id="3.40.50.2000">
    <property type="entry name" value="Glycogen Phosphorylase B"/>
    <property type="match status" value="1"/>
</dbReference>
<dbReference type="EMBL" id="JBHUIP010000009">
    <property type="protein sequence ID" value="MFD2263146.1"/>
    <property type="molecule type" value="Genomic_DNA"/>
</dbReference>
<reference evidence="3" key="1">
    <citation type="journal article" date="2019" name="Int. J. Syst. Evol. Microbiol.">
        <title>The Global Catalogue of Microorganisms (GCM) 10K type strain sequencing project: providing services to taxonomists for standard genome sequencing and annotation.</title>
        <authorList>
            <consortium name="The Broad Institute Genomics Platform"/>
            <consortium name="The Broad Institute Genome Sequencing Center for Infectious Disease"/>
            <person name="Wu L."/>
            <person name="Ma J."/>
        </authorList>
    </citation>
    <scope>NUCLEOTIDE SEQUENCE [LARGE SCALE GENOMIC DNA]</scope>
    <source>
        <strain evidence="3">CGMCC 1.19062</strain>
    </source>
</reference>
<evidence type="ECO:0000313" key="2">
    <source>
        <dbReference type="EMBL" id="MFD2263146.1"/>
    </source>
</evidence>
<dbReference type="SUPFAM" id="SSF53756">
    <property type="entry name" value="UDP-Glycosyltransferase/glycogen phosphorylase"/>
    <property type="match status" value="1"/>
</dbReference>
<feature type="domain" description="Glycosyl transferase family 28 C-terminal" evidence="1">
    <location>
        <begin position="244"/>
        <end position="361"/>
    </location>
</feature>
<dbReference type="RefSeq" id="WP_379876119.1">
    <property type="nucleotide sequence ID" value="NZ_JBHUIP010000009.1"/>
</dbReference>
<keyword evidence="3" id="KW-1185">Reference proteome</keyword>
<proteinExistence type="predicted"/>
<dbReference type="PANTHER" id="PTHR21015:SF28">
    <property type="entry name" value="SLL1722 PROTEIN"/>
    <property type="match status" value="1"/>
</dbReference>
<name>A0ABW5DT54_9PROT</name>
<evidence type="ECO:0000259" key="1">
    <source>
        <dbReference type="Pfam" id="PF04101"/>
    </source>
</evidence>
<accession>A0ABW5DT54</accession>
<sequence length="402" mass="44955">MAERRLLIYSHDSFGLGHLRRCRSIAQSLVQKNPDLNVLILSGLPLIASYMFDERVSFRLVPGIIKTQDGDYQAISKEADIRDVIEARSRVILETAKEFKPDVFLVDKEPLGVRGEVLDTLDYLKTIGTPVVLGLRDVMDDPVLFAAEWSRKQAVPALEQYFEEVWVYGLKELYEPLRGLKLPNSVKQKLVYTSYLRREENAEPLEEPLEIDKPFLLVTPGGGGDGESMVDWVLRGLEADPSIPLRILLVCGPFMNADVRAGFEARASKLPNVTILTFTAGMEHYIEAAAGIVAMGGYNTFCEILSFDRPALIIPRTRPRKEQYIRAVEAQRHGLLSVLVDDDASDPHLMAAALRRVQHQKRPSEIFIPGLLDGHEIIDQRFNALTRQEPVYGFATAAGGAT</sequence>
<dbReference type="Pfam" id="PF04101">
    <property type="entry name" value="Glyco_tran_28_C"/>
    <property type="match status" value="1"/>
</dbReference>
<dbReference type="InterPro" id="IPR007235">
    <property type="entry name" value="Glyco_trans_28_C"/>
</dbReference>
<dbReference type="PANTHER" id="PTHR21015">
    <property type="entry name" value="UDP-N-ACETYLGLUCOSAMINE--N-ACETYLMURAMYL-(PENTAPEPTIDE) PYROPHOSPHORYL-UNDECAPRENOL N-ACETYLGLUCOSAMINE TRANSFERASE 1"/>
    <property type="match status" value="1"/>
</dbReference>
<protein>
    <submittedName>
        <fullName evidence="2">Glycosyltransferase family protein</fullName>
    </submittedName>
</protein>
<dbReference type="Proteomes" id="UP001597295">
    <property type="component" value="Unassembled WGS sequence"/>
</dbReference>